<accession>A0A3P7E9C6</accession>
<reference evidence="1 2" key="1">
    <citation type="submission" date="2018-11" db="EMBL/GenBank/DDBJ databases">
        <authorList>
            <consortium name="Pathogen Informatics"/>
        </authorList>
    </citation>
    <scope>NUCLEOTIDE SEQUENCE [LARGE SCALE GENOMIC DNA]</scope>
</reference>
<dbReference type="AlphaFoldDB" id="A0A3P7E9C6"/>
<keyword evidence="2" id="KW-1185">Reference proteome</keyword>
<dbReference type="InParanoid" id="A0A3P7E9C6"/>
<protein>
    <submittedName>
        <fullName evidence="1">Uncharacterized protein</fullName>
    </submittedName>
</protein>
<sequence>MSAHGTRTFAEILLGNVPSATRETNFSGEDVENGSTGEIREEFKGLKKANLTQRKKCLHQTRILEGLKAEENDSSKL</sequence>
<organism evidence="1 2">
    <name type="scientific">Wuchereria bancrofti</name>
    <dbReference type="NCBI Taxonomy" id="6293"/>
    <lineage>
        <taxon>Eukaryota</taxon>
        <taxon>Metazoa</taxon>
        <taxon>Ecdysozoa</taxon>
        <taxon>Nematoda</taxon>
        <taxon>Chromadorea</taxon>
        <taxon>Rhabditida</taxon>
        <taxon>Spirurina</taxon>
        <taxon>Spiruromorpha</taxon>
        <taxon>Filarioidea</taxon>
        <taxon>Onchocercidae</taxon>
        <taxon>Wuchereria</taxon>
    </lineage>
</organism>
<proteinExistence type="predicted"/>
<evidence type="ECO:0000313" key="2">
    <source>
        <dbReference type="Proteomes" id="UP000270924"/>
    </source>
</evidence>
<gene>
    <name evidence="1" type="ORF">WBA_LOCUS10472</name>
</gene>
<dbReference type="Proteomes" id="UP000270924">
    <property type="component" value="Unassembled WGS sequence"/>
</dbReference>
<name>A0A3P7E9C6_WUCBA</name>
<dbReference type="EMBL" id="UYWW01012176">
    <property type="protein sequence ID" value="VDM19320.1"/>
    <property type="molecule type" value="Genomic_DNA"/>
</dbReference>
<evidence type="ECO:0000313" key="1">
    <source>
        <dbReference type="EMBL" id="VDM19320.1"/>
    </source>
</evidence>